<evidence type="ECO:0000313" key="6">
    <source>
        <dbReference type="EMBL" id="GHE96719.1"/>
    </source>
</evidence>
<dbReference type="Pfam" id="PF03861">
    <property type="entry name" value="ANTAR"/>
    <property type="match status" value="1"/>
</dbReference>
<evidence type="ECO:0000256" key="3">
    <source>
        <dbReference type="ARBA" id="ARBA00023015"/>
    </source>
</evidence>
<evidence type="ECO:0000256" key="4">
    <source>
        <dbReference type="ARBA" id="ARBA00023163"/>
    </source>
</evidence>
<keyword evidence="4" id="KW-0804">Transcription</keyword>
<keyword evidence="7" id="KW-1185">Reference proteome</keyword>
<reference evidence="6" key="1">
    <citation type="journal article" date="2014" name="Int. J. Syst. Evol. Microbiol.">
        <title>Complete genome sequence of Corynebacterium casei LMG S-19264T (=DSM 44701T), isolated from a smear-ripened cheese.</title>
        <authorList>
            <consortium name="US DOE Joint Genome Institute (JGI-PGF)"/>
            <person name="Walter F."/>
            <person name="Albersmeier A."/>
            <person name="Kalinowski J."/>
            <person name="Ruckert C."/>
        </authorList>
    </citation>
    <scope>NUCLEOTIDE SEQUENCE</scope>
    <source>
        <strain evidence="6">JCM 4477</strain>
    </source>
</reference>
<dbReference type="GO" id="GO:0016301">
    <property type="term" value="F:kinase activity"/>
    <property type="evidence" value="ECO:0007669"/>
    <property type="project" value="UniProtKB-KW"/>
</dbReference>
<keyword evidence="2" id="KW-0418">Kinase</keyword>
<dbReference type="SUPFAM" id="SSF55781">
    <property type="entry name" value="GAF domain-like"/>
    <property type="match status" value="1"/>
</dbReference>
<protein>
    <submittedName>
        <fullName evidence="6">Transcriptional regulator</fullName>
    </submittedName>
</protein>
<dbReference type="InterPro" id="IPR029016">
    <property type="entry name" value="GAF-like_dom_sf"/>
</dbReference>
<reference evidence="6" key="2">
    <citation type="submission" date="2020-09" db="EMBL/GenBank/DDBJ databases">
        <authorList>
            <person name="Sun Q."/>
            <person name="Ohkuma M."/>
        </authorList>
    </citation>
    <scope>NUCLEOTIDE SEQUENCE</scope>
    <source>
        <strain evidence="6">JCM 4477</strain>
    </source>
</reference>
<dbReference type="RefSeq" id="WP_190203907.1">
    <property type="nucleotide sequence ID" value="NZ_BNBI01000004.1"/>
</dbReference>
<dbReference type="InterPro" id="IPR012074">
    <property type="entry name" value="GAF_ANTAR"/>
</dbReference>
<dbReference type="AlphaFoldDB" id="A0A919E091"/>
<sequence length="241" mass="25532">MSREEKIARTFVHLADSLVDDYDVIDLLQHLTLSCRDLLDATDVAVLLAYPGPDLYSPVPCDPSPALAAVLDPAARQGPAVDACRTAAAVAPGPLATAPAAWRDFTEAARRTGYTHAAAVPVRLRRDTLGSLLLLSTGDGPLPPADLRLAQAFADATALGLLNARPAGRPHTISEQLHDALHSRIVIEQAKGFLAERDSLSADDAFAALRDHARRHGVPLTEVARTVVTTGRLRPPTATGN</sequence>
<accession>A0A919E091</accession>
<dbReference type="PIRSF" id="PIRSF036625">
    <property type="entry name" value="GAF_ANTAR"/>
    <property type="match status" value="1"/>
</dbReference>
<gene>
    <name evidence="6" type="ORF">GCM10018772_21080</name>
</gene>
<dbReference type="InterPro" id="IPR005561">
    <property type="entry name" value="ANTAR"/>
</dbReference>
<dbReference type="SMART" id="SM01012">
    <property type="entry name" value="ANTAR"/>
    <property type="match status" value="1"/>
</dbReference>
<evidence type="ECO:0000256" key="2">
    <source>
        <dbReference type="ARBA" id="ARBA00022777"/>
    </source>
</evidence>
<dbReference type="PROSITE" id="PS50921">
    <property type="entry name" value="ANTAR"/>
    <property type="match status" value="1"/>
</dbReference>
<dbReference type="Pfam" id="PF01590">
    <property type="entry name" value="GAF"/>
    <property type="match status" value="1"/>
</dbReference>
<dbReference type="SUPFAM" id="SSF52172">
    <property type="entry name" value="CheY-like"/>
    <property type="match status" value="1"/>
</dbReference>
<comment type="caution">
    <text evidence="6">The sequence shown here is derived from an EMBL/GenBank/DDBJ whole genome shotgun (WGS) entry which is preliminary data.</text>
</comment>
<dbReference type="Gene3D" id="1.10.10.10">
    <property type="entry name" value="Winged helix-like DNA-binding domain superfamily/Winged helix DNA-binding domain"/>
    <property type="match status" value="1"/>
</dbReference>
<evidence type="ECO:0000313" key="7">
    <source>
        <dbReference type="Proteomes" id="UP000630718"/>
    </source>
</evidence>
<dbReference type="InterPro" id="IPR011006">
    <property type="entry name" value="CheY-like_superfamily"/>
</dbReference>
<dbReference type="EMBL" id="BNBI01000004">
    <property type="protein sequence ID" value="GHE96719.1"/>
    <property type="molecule type" value="Genomic_DNA"/>
</dbReference>
<evidence type="ECO:0000256" key="1">
    <source>
        <dbReference type="ARBA" id="ARBA00022679"/>
    </source>
</evidence>
<dbReference type="GO" id="GO:0003723">
    <property type="term" value="F:RNA binding"/>
    <property type="evidence" value="ECO:0007669"/>
    <property type="project" value="InterPro"/>
</dbReference>
<dbReference type="Gene3D" id="3.30.450.40">
    <property type="match status" value="1"/>
</dbReference>
<keyword evidence="3" id="KW-0805">Transcription regulation</keyword>
<dbReference type="InterPro" id="IPR003018">
    <property type="entry name" value="GAF"/>
</dbReference>
<dbReference type="Proteomes" id="UP000630718">
    <property type="component" value="Unassembled WGS sequence"/>
</dbReference>
<feature type="domain" description="ANTAR" evidence="5">
    <location>
        <begin position="167"/>
        <end position="228"/>
    </location>
</feature>
<dbReference type="InterPro" id="IPR036388">
    <property type="entry name" value="WH-like_DNA-bd_sf"/>
</dbReference>
<organism evidence="6 7">
    <name type="scientific">Streptomyces fumanus</name>
    <dbReference type="NCBI Taxonomy" id="67302"/>
    <lineage>
        <taxon>Bacteria</taxon>
        <taxon>Bacillati</taxon>
        <taxon>Actinomycetota</taxon>
        <taxon>Actinomycetes</taxon>
        <taxon>Kitasatosporales</taxon>
        <taxon>Streptomycetaceae</taxon>
        <taxon>Streptomyces</taxon>
    </lineage>
</organism>
<evidence type="ECO:0000259" key="5">
    <source>
        <dbReference type="PROSITE" id="PS50921"/>
    </source>
</evidence>
<proteinExistence type="predicted"/>
<name>A0A919E091_9ACTN</name>
<keyword evidence="1" id="KW-0808">Transferase</keyword>